<dbReference type="InterPro" id="IPR008136">
    <property type="entry name" value="CinA_C"/>
</dbReference>
<dbReference type="OrthoDB" id="9801454at2"/>
<name>A0A2R8B590_9RHOB</name>
<protein>
    <submittedName>
        <fullName evidence="3">Nicotinamide-nucleotide amidohydrolase PncC</fullName>
        <ecNumber evidence="3">3.5.1.42</ecNumber>
    </submittedName>
</protein>
<accession>A0A2R8B590</accession>
<feature type="domain" description="CinA C-terminal" evidence="2">
    <location>
        <begin position="7"/>
        <end position="152"/>
    </location>
</feature>
<feature type="signal peptide" evidence="1">
    <location>
        <begin position="1"/>
        <end position="21"/>
    </location>
</feature>
<evidence type="ECO:0000259" key="2">
    <source>
        <dbReference type="Pfam" id="PF02464"/>
    </source>
</evidence>
<dbReference type="RefSeq" id="WP_108852190.1">
    <property type="nucleotide sequence ID" value="NZ_OMOQ01000001.1"/>
</dbReference>
<evidence type="ECO:0000256" key="1">
    <source>
        <dbReference type="SAM" id="SignalP"/>
    </source>
</evidence>
<dbReference type="EC" id="3.5.1.42" evidence="3"/>
<evidence type="ECO:0000313" key="3">
    <source>
        <dbReference type="EMBL" id="SPH17786.1"/>
    </source>
</evidence>
<dbReference type="EMBL" id="OMOQ01000001">
    <property type="protein sequence ID" value="SPH17786.1"/>
    <property type="molecule type" value="Genomic_DNA"/>
</dbReference>
<reference evidence="3 4" key="1">
    <citation type="submission" date="2018-03" db="EMBL/GenBank/DDBJ databases">
        <authorList>
            <person name="Keele B.F."/>
        </authorList>
    </citation>
    <scope>NUCLEOTIDE SEQUENCE [LARGE SCALE GENOMIC DNA]</scope>
    <source>
        <strain evidence="3 4">CECT 8626</strain>
    </source>
</reference>
<dbReference type="Pfam" id="PF02464">
    <property type="entry name" value="CinA"/>
    <property type="match status" value="1"/>
</dbReference>
<dbReference type="NCBIfam" id="TIGR00199">
    <property type="entry name" value="PncC_domain"/>
    <property type="match status" value="1"/>
</dbReference>
<dbReference type="SUPFAM" id="SSF142433">
    <property type="entry name" value="CinA-like"/>
    <property type="match status" value="1"/>
</dbReference>
<dbReference type="InterPro" id="IPR036653">
    <property type="entry name" value="CinA-like_C"/>
</dbReference>
<gene>
    <name evidence="3" type="primary">pncC_2</name>
    <name evidence="3" type="ORF">DEA8626_01313</name>
</gene>
<keyword evidence="1" id="KW-0732">Signal</keyword>
<dbReference type="AlphaFoldDB" id="A0A2R8B590"/>
<proteinExistence type="predicted"/>
<evidence type="ECO:0000313" key="4">
    <source>
        <dbReference type="Proteomes" id="UP000244924"/>
    </source>
</evidence>
<sequence length="157" mass="15829">MTRAGALLAAARASGVMLATAESCTGGMIAAAITDVAGSSEVFDRGFVTYSNAAKEDMLGVQRATLDRHGAVSEEVAREMAEGAAARSDATLAVAVTGIAGPGGSESKPEGRVCFGLARCGLETRTETVEFGALGRAAVRRAAVDHALNLMIGALEG</sequence>
<keyword evidence="3" id="KW-0378">Hydrolase</keyword>
<keyword evidence="4" id="KW-1185">Reference proteome</keyword>
<organism evidence="3 4">
    <name type="scientific">Albidovulum aquaemixtae</name>
    <dbReference type="NCBI Taxonomy" id="1542388"/>
    <lineage>
        <taxon>Bacteria</taxon>
        <taxon>Pseudomonadati</taxon>
        <taxon>Pseudomonadota</taxon>
        <taxon>Alphaproteobacteria</taxon>
        <taxon>Rhodobacterales</taxon>
        <taxon>Paracoccaceae</taxon>
        <taxon>Albidovulum</taxon>
    </lineage>
</organism>
<feature type="chain" id="PRO_5015325869" evidence="1">
    <location>
        <begin position="22"/>
        <end position="157"/>
    </location>
</feature>
<dbReference type="Gene3D" id="3.90.950.20">
    <property type="entry name" value="CinA-like"/>
    <property type="match status" value="1"/>
</dbReference>
<dbReference type="GO" id="GO:0019159">
    <property type="term" value="F:nicotinamide-nucleotide amidase activity"/>
    <property type="evidence" value="ECO:0007669"/>
    <property type="project" value="UniProtKB-EC"/>
</dbReference>
<dbReference type="Proteomes" id="UP000244924">
    <property type="component" value="Unassembled WGS sequence"/>
</dbReference>